<dbReference type="GO" id="GO:0045036">
    <property type="term" value="P:protein targeting to chloroplast"/>
    <property type="evidence" value="ECO:0007669"/>
    <property type="project" value="TreeGrafter"/>
</dbReference>
<dbReference type="GO" id="GO:0042721">
    <property type="term" value="C:TIM22 mitochondrial import inner membrane insertion complex"/>
    <property type="evidence" value="ECO:0007669"/>
    <property type="project" value="InterPro"/>
</dbReference>
<comment type="caution">
    <text evidence="5">The sequence shown here is derived from an EMBL/GenBank/DDBJ whole genome shotgun (WGS) entry which is preliminary data.</text>
</comment>
<sequence>MGGDGGNDDCGMVMASAVPPSNPLVQLQARFKEVEAGFRSWLAKQPLAVEAVVVTATGATQGAAIGELMGTLTVDVAVPPPTIALNPQAMASFKQGLPQASQGFMLNKKNLWQALGAKG</sequence>
<dbReference type="Proteomes" id="UP001140949">
    <property type="component" value="Unassembled WGS sequence"/>
</dbReference>
<dbReference type="GO" id="GO:0045039">
    <property type="term" value="P:protein insertion into mitochondrial inner membrane"/>
    <property type="evidence" value="ECO:0007669"/>
    <property type="project" value="InterPro"/>
</dbReference>
<keyword evidence="6" id="KW-1185">Reference proteome</keyword>
<dbReference type="EMBL" id="JANAVB010015400">
    <property type="protein sequence ID" value="KAJ6833094.1"/>
    <property type="molecule type" value="Genomic_DNA"/>
</dbReference>
<reference evidence="5" key="1">
    <citation type="journal article" date="2023" name="GigaByte">
        <title>Genome assembly of the bearded iris, Iris pallida Lam.</title>
        <authorList>
            <person name="Bruccoleri R.E."/>
            <person name="Oakeley E.J."/>
            <person name="Faust A.M.E."/>
            <person name="Altorfer M."/>
            <person name="Dessus-Babus S."/>
            <person name="Burckhardt D."/>
            <person name="Oertli M."/>
            <person name="Naumann U."/>
            <person name="Petersen F."/>
            <person name="Wong J."/>
        </authorList>
    </citation>
    <scope>NUCLEOTIDE SEQUENCE</scope>
    <source>
        <strain evidence="5">GSM-AAB239-AS_SAM_17_03QT</strain>
    </source>
</reference>
<evidence type="ECO:0000256" key="3">
    <source>
        <dbReference type="ARBA" id="ARBA00022989"/>
    </source>
</evidence>
<dbReference type="GO" id="GO:0008320">
    <property type="term" value="F:protein transmembrane transporter activity"/>
    <property type="evidence" value="ECO:0007669"/>
    <property type="project" value="TreeGrafter"/>
</dbReference>
<keyword evidence="4" id="KW-0472">Membrane</keyword>
<evidence type="ECO:0000313" key="6">
    <source>
        <dbReference type="Proteomes" id="UP001140949"/>
    </source>
</evidence>
<dbReference type="GO" id="GO:0009706">
    <property type="term" value="C:chloroplast inner membrane"/>
    <property type="evidence" value="ECO:0007669"/>
    <property type="project" value="TreeGrafter"/>
</dbReference>
<reference evidence="5" key="2">
    <citation type="submission" date="2023-04" db="EMBL/GenBank/DDBJ databases">
        <authorList>
            <person name="Bruccoleri R.E."/>
            <person name="Oakeley E.J."/>
            <person name="Faust A.-M."/>
            <person name="Dessus-Babus S."/>
            <person name="Altorfer M."/>
            <person name="Burckhardt D."/>
            <person name="Oertli M."/>
            <person name="Naumann U."/>
            <person name="Petersen F."/>
            <person name="Wong J."/>
        </authorList>
    </citation>
    <scope>NUCLEOTIDE SEQUENCE</scope>
    <source>
        <strain evidence="5">GSM-AAB239-AS_SAM_17_03QT</strain>
        <tissue evidence="5">Leaf</tissue>
    </source>
</reference>
<evidence type="ECO:0000313" key="5">
    <source>
        <dbReference type="EMBL" id="KAJ6833094.1"/>
    </source>
</evidence>
<accession>A0AAX6GX62</accession>
<keyword evidence="2" id="KW-0812">Transmembrane</keyword>
<organism evidence="5 6">
    <name type="scientific">Iris pallida</name>
    <name type="common">Sweet iris</name>
    <dbReference type="NCBI Taxonomy" id="29817"/>
    <lineage>
        <taxon>Eukaryota</taxon>
        <taxon>Viridiplantae</taxon>
        <taxon>Streptophyta</taxon>
        <taxon>Embryophyta</taxon>
        <taxon>Tracheophyta</taxon>
        <taxon>Spermatophyta</taxon>
        <taxon>Magnoliopsida</taxon>
        <taxon>Liliopsida</taxon>
        <taxon>Asparagales</taxon>
        <taxon>Iridaceae</taxon>
        <taxon>Iridoideae</taxon>
        <taxon>Irideae</taxon>
        <taxon>Iris</taxon>
    </lineage>
</organism>
<protein>
    <submittedName>
        <fullName evidence="5">Uncharacterized protein</fullName>
    </submittedName>
</protein>
<dbReference type="PANTHER" id="PTHR14110">
    <property type="entry name" value="MITOCHONDRIAL IMPORT INNER MEMBRANE TRANSLOCASE SUBUNIT TIM22"/>
    <property type="match status" value="1"/>
</dbReference>
<evidence type="ECO:0000256" key="1">
    <source>
        <dbReference type="ARBA" id="ARBA00004141"/>
    </source>
</evidence>
<comment type="subcellular location">
    <subcellularLocation>
        <location evidence="1">Membrane</location>
        <topology evidence="1">Multi-pass membrane protein</topology>
    </subcellularLocation>
</comment>
<name>A0AAX6GX62_IRIPA</name>
<evidence type="ECO:0000256" key="2">
    <source>
        <dbReference type="ARBA" id="ARBA00022692"/>
    </source>
</evidence>
<dbReference type="InterPro" id="IPR039175">
    <property type="entry name" value="TIM22"/>
</dbReference>
<dbReference type="PANTHER" id="PTHR14110:SF6">
    <property type="entry name" value="OS04G0405100 PROTEIN"/>
    <property type="match status" value="1"/>
</dbReference>
<proteinExistence type="predicted"/>
<keyword evidence="3" id="KW-1133">Transmembrane helix</keyword>
<evidence type="ECO:0000256" key="4">
    <source>
        <dbReference type="ARBA" id="ARBA00023136"/>
    </source>
</evidence>
<dbReference type="AlphaFoldDB" id="A0AAX6GX62"/>
<gene>
    <name evidence="5" type="ORF">M6B38_340750</name>
</gene>